<dbReference type="GeneID" id="77262596"/>
<dbReference type="Proteomes" id="UP000030554">
    <property type="component" value="Unassembled WGS sequence"/>
</dbReference>
<gene>
    <name evidence="1" type="ORF">IO48_02415</name>
</gene>
<reference evidence="1 2" key="1">
    <citation type="submission" date="2014-07" db="EMBL/GenBank/DDBJ databases">
        <title>Chaperone-usher fimbriae in a diverse selection of Gallibacterium genomes.</title>
        <authorList>
            <person name="Kudirkiene E."/>
            <person name="Bager R.J."/>
            <person name="Johnson T.J."/>
            <person name="Bojesen A.M."/>
        </authorList>
    </citation>
    <scope>NUCLEOTIDE SEQUENCE [LARGE SCALE GENOMIC DNA]</scope>
    <source>
        <strain evidence="1 2">4895</strain>
    </source>
</reference>
<name>A0A0A3A6J1_9PAST</name>
<evidence type="ECO:0000313" key="1">
    <source>
        <dbReference type="EMBL" id="KGQ63367.1"/>
    </source>
</evidence>
<accession>A0A0A3A6J1</accession>
<proteinExistence type="predicted"/>
<protein>
    <submittedName>
        <fullName evidence="1">Stability protein StbD</fullName>
    </submittedName>
</protein>
<dbReference type="EMBL" id="JPJQ01000009">
    <property type="protein sequence ID" value="KGQ63367.1"/>
    <property type="molecule type" value="Genomic_DNA"/>
</dbReference>
<sequence>MKNVHKIHTDVVASITSLKRDPMGTIYNDTGSQAVAILNRNQPAFYCITPELFEHFLELEENAELAKIVQERKKEGKFIKVNIDDL</sequence>
<dbReference type="AlphaFoldDB" id="A0A0A3A6J1"/>
<dbReference type="RefSeq" id="WP_013746901.1">
    <property type="nucleotide sequence ID" value="NZ_JPJQ01000009.1"/>
</dbReference>
<organism evidence="1 2">
    <name type="scientific">Gallibacterium anatis 4895</name>
    <dbReference type="NCBI Taxonomy" id="1396510"/>
    <lineage>
        <taxon>Bacteria</taxon>
        <taxon>Pseudomonadati</taxon>
        <taxon>Pseudomonadota</taxon>
        <taxon>Gammaproteobacteria</taxon>
        <taxon>Pasteurellales</taxon>
        <taxon>Pasteurellaceae</taxon>
        <taxon>Gallibacterium</taxon>
    </lineage>
</organism>
<comment type="caution">
    <text evidence="1">The sequence shown here is derived from an EMBL/GenBank/DDBJ whole genome shotgun (WGS) entry which is preliminary data.</text>
</comment>
<evidence type="ECO:0000313" key="2">
    <source>
        <dbReference type="Proteomes" id="UP000030554"/>
    </source>
</evidence>